<protein>
    <submittedName>
        <fullName evidence="2">Uncharacterized protein</fullName>
    </submittedName>
</protein>
<gene>
    <name evidence="2" type="ORF">SAMN06264365_110268</name>
</gene>
<reference evidence="2 3" key="1">
    <citation type="submission" date="2017-06" db="EMBL/GenBank/DDBJ databases">
        <authorList>
            <person name="Kim H.J."/>
            <person name="Triplett B.A."/>
        </authorList>
    </citation>
    <scope>NUCLEOTIDE SEQUENCE [LARGE SCALE GENOMIC DNA]</scope>
    <source>
        <strain evidence="2 3">DSM 43151</strain>
    </source>
</reference>
<dbReference type="OrthoDB" id="3983694at2"/>
<evidence type="ECO:0000313" key="3">
    <source>
        <dbReference type="Proteomes" id="UP000198415"/>
    </source>
</evidence>
<proteinExistence type="predicted"/>
<organism evidence="2 3">
    <name type="scientific">Actinoplanes regularis</name>
    <dbReference type="NCBI Taxonomy" id="52697"/>
    <lineage>
        <taxon>Bacteria</taxon>
        <taxon>Bacillati</taxon>
        <taxon>Actinomycetota</taxon>
        <taxon>Actinomycetes</taxon>
        <taxon>Micromonosporales</taxon>
        <taxon>Micromonosporaceae</taxon>
        <taxon>Actinoplanes</taxon>
    </lineage>
</organism>
<name>A0A239C389_9ACTN</name>
<evidence type="ECO:0000313" key="2">
    <source>
        <dbReference type="EMBL" id="SNS14389.1"/>
    </source>
</evidence>
<dbReference type="EMBL" id="FZNR01000010">
    <property type="protein sequence ID" value="SNS14389.1"/>
    <property type="molecule type" value="Genomic_DNA"/>
</dbReference>
<dbReference type="Proteomes" id="UP000198415">
    <property type="component" value="Unassembled WGS sequence"/>
</dbReference>
<sequence length="599" mass="62361">MTTEKTMTAAREAVRRSGDCGCEGTSSGAVAKLYPAACGCGGSSGGCGGGCDSAAARERPRWFAGQLVGPRDLTDTQVWVLERMRRHNRLLHGWGVDCGLTVAPALDTAGRPVPWQVKVTAGHALAPGGDEILVETATTVDVRAGEPGAGGGPLDPWCAPVRQRRDPGATYYLAVRYDEAMTRPVRTASCGCGCDDETACEYSRIAEGAAFALLDALPPAYTKQAGGSADDRLQEAVACTASIREHGSRQCPDCACSPWVVLADITVTGRGAVTVDQLANRRFLASFGNYGFFCPPRSLGCMEVIRINRNQEGPEAALVEAFMAGNTAAVDKLIATGLGVLGTVPLSVDGPDAAAVQQVTSQVLDIVQNRVAEDSIMWLAESWPERSGQGKVVADSTATAILDGATFAGNRQPDQVVGFTGSCGARLLVVSVPKATPPPLRITEVTIAFDSDAEARLTDPSEEIVVNVNQFPIGFRIGFDRAVAGDSVTTFESAPPEASSLLVNLVNVDGTTTPVSGQFSLDSATVGFWRYAGVGVGGVMPPGSYRVTAFGDPQPDTGRPAISAAESGRRLDGEPTGLPSGNGTEGGDFTFTMFIFGIG</sequence>
<keyword evidence="3" id="KW-1185">Reference proteome</keyword>
<dbReference type="AlphaFoldDB" id="A0A239C389"/>
<evidence type="ECO:0000256" key="1">
    <source>
        <dbReference type="SAM" id="MobiDB-lite"/>
    </source>
</evidence>
<accession>A0A239C389</accession>
<feature type="region of interest" description="Disordered" evidence="1">
    <location>
        <begin position="551"/>
        <end position="584"/>
    </location>
</feature>
<dbReference type="RefSeq" id="WP_089295796.1">
    <property type="nucleotide sequence ID" value="NZ_BOMU01000062.1"/>
</dbReference>